<accession>A0A3L8PZF5</accession>
<sequence length="151" mass="17044">MKILFDLGVNFLLVIIFTFLFTDFFTGKVSNYPVKYYNVHFINNDSGGRSGSVSIFKDIKTGSRVVVTNNLYLSDVSDLHGSDNVRIGVLCPPTFIKSRCELAYVSEGGKTIISLSETVETLSDIKNESDFIYILCFFIYLLAYLYGKRIL</sequence>
<dbReference type="EMBL" id="QZEI01000033">
    <property type="protein sequence ID" value="RLV59462.1"/>
    <property type="molecule type" value="Genomic_DNA"/>
</dbReference>
<proteinExistence type="predicted"/>
<name>A0A3L8PZF5_9GAMM</name>
<keyword evidence="3" id="KW-1185">Reference proteome</keyword>
<keyword evidence="1" id="KW-1133">Transmembrane helix</keyword>
<feature type="transmembrane region" description="Helical" evidence="1">
    <location>
        <begin position="7"/>
        <end position="26"/>
    </location>
</feature>
<dbReference type="RefSeq" id="WP_121839209.1">
    <property type="nucleotide sequence ID" value="NZ_ML014782.1"/>
</dbReference>
<dbReference type="AlphaFoldDB" id="A0A3L8PZF5"/>
<dbReference type="Proteomes" id="UP000281474">
    <property type="component" value="Unassembled WGS sequence"/>
</dbReference>
<keyword evidence="1" id="KW-0812">Transmembrane</keyword>
<reference evidence="2 3" key="1">
    <citation type="submission" date="2018-09" db="EMBL/GenBank/DDBJ databases">
        <title>Phylogeny of the Shewanellaceae, and recommendation for two new genera, Pseudoshewanella and Parashewanella.</title>
        <authorList>
            <person name="Wang G."/>
        </authorList>
    </citation>
    <scope>NUCLEOTIDE SEQUENCE [LARGE SCALE GENOMIC DNA]</scope>
    <source>
        <strain evidence="2 3">C51</strain>
    </source>
</reference>
<comment type="caution">
    <text evidence="2">The sequence shown here is derived from an EMBL/GenBank/DDBJ whole genome shotgun (WGS) entry which is preliminary data.</text>
</comment>
<feature type="transmembrane region" description="Helical" evidence="1">
    <location>
        <begin position="131"/>
        <end position="147"/>
    </location>
</feature>
<protein>
    <submittedName>
        <fullName evidence="2">Uncharacterized protein</fullName>
    </submittedName>
</protein>
<evidence type="ECO:0000313" key="2">
    <source>
        <dbReference type="EMBL" id="RLV59462.1"/>
    </source>
</evidence>
<evidence type="ECO:0000313" key="3">
    <source>
        <dbReference type="Proteomes" id="UP000281474"/>
    </source>
</evidence>
<gene>
    <name evidence="2" type="ORF">D5018_11795</name>
</gene>
<organism evidence="2 3">
    <name type="scientific">Parashewanella curva</name>
    <dbReference type="NCBI Taxonomy" id="2338552"/>
    <lineage>
        <taxon>Bacteria</taxon>
        <taxon>Pseudomonadati</taxon>
        <taxon>Pseudomonadota</taxon>
        <taxon>Gammaproteobacteria</taxon>
        <taxon>Alteromonadales</taxon>
        <taxon>Shewanellaceae</taxon>
        <taxon>Parashewanella</taxon>
    </lineage>
</organism>
<evidence type="ECO:0000256" key="1">
    <source>
        <dbReference type="SAM" id="Phobius"/>
    </source>
</evidence>
<keyword evidence="1" id="KW-0472">Membrane</keyword>